<reference evidence="2 3" key="1">
    <citation type="journal article" date="2004" name="Extremophiles">
        <title>Halobacillus locisalis sp. nov., a halophilic bacterium isolated from a marine solar saltern of the Yellow Sea in Korea.</title>
        <authorList>
            <person name="Yoon J.H."/>
            <person name="Kang K.H."/>
            <person name="Oh T.K."/>
            <person name="Park Y.H."/>
        </authorList>
    </citation>
    <scope>NUCLEOTIDE SEQUENCE [LARGE SCALE GENOMIC DNA]</scope>
    <source>
        <strain evidence="2 3">KCTC 3788</strain>
    </source>
</reference>
<dbReference type="GO" id="GO:0003677">
    <property type="term" value="F:DNA binding"/>
    <property type="evidence" value="ECO:0007669"/>
    <property type="project" value="UniProtKB-KW"/>
</dbReference>
<gene>
    <name evidence="2" type="primary">sinI</name>
    <name evidence="2" type="ORF">H0266_11275</name>
</gene>
<dbReference type="AlphaFoldDB" id="A0A838CU48"/>
<dbReference type="GO" id="GO:0046983">
    <property type="term" value="F:protein dimerization activity"/>
    <property type="evidence" value="ECO:0007669"/>
    <property type="project" value="InterPro"/>
</dbReference>
<sequence length="35" mass="4247">MIPENSYEDWVYLILEAKRLGMTKEQIKSFLEEEL</sequence>
<keyword evidence="3" id="KW-1185">Reference proteome</keyword>
<accession>A0A838CU48</accession>
<protein>
    <submittedName>
        <fullName evidence="2">DNA-binding anti-repressor SinI</fullName>
    </submittedName>
</protein>
<dbReference type="PROSITE" id="PS51500">
    <property type="entry name" value="SIN"/>
    <property type="match status" value="1"/>
</dbReference>
<proteinExistence type="predicted"/>
<dbReference type="Pfam" id="PF08671">
    <property type="entry name" value="SinI"/>
    <property type="match status" value="1"/>
</dbReference>
<name>A0A838CU48_9BACI</name>
<organism evidence="2 3">
    <name type="scientific">Halobacillus locisalis</name>
    <dbReference type="NCBI Taxonomy" id="220753"/>
    <lineage>
        <taxon>Bacteria</taxon>
        <taxon>Bacillati</taxon>
        <taxon>Bacillota</taxon>
        <taxon>Bacilli</taxon>
        <taxon>Bacillales</taxon>
        <taxon>Bacillaceae</taxon>
        <taxon>Halobacillus</taxon>
    </lineage>
</organism>
<dbReference type="EMBL" id="JACEFG010000002">
    <property type="protein sequence ID" value="MBA2175474.1"/>
    <property type="molecule type" value="Genomic_DNA"/>
</dbReference>
<dbReference type="GO" id="GO:0006355">
    <property type="term" value="P:regulation of DNA-templated transcription"/>
    <property type="evidence" value="ECO:0007669"/>
    <property type="project" value="InterPro"/>
</dbReference>
<dbReference type="SUPFAM" id="SSF47406">
    <property type="entry name" value="SinR repressor dimerisation domain-like"/>
    <property type="match status" value="1"/>
</dbReference>
<evidence type="ECO:0000259" key="1">
    <source>
        <dbReference type="PROSITE" id="PS51500"/>
    </source>
</evidence>
<evidence type="ECO:0000313" key="2">
    <source>
        <dbReference type="EMBL" id="MBA2175474.1"/>
    </source>
</evidence>
<dbReference type="InterPro" id="IPR010981">
    <property type="entry name" value="SinR/SinI_dimer_dom"/>
</dbReference>
<evidence type="ECO:0000313" key="3">
    <source>
        <dbReference type="Proteomes" id="UP000571017"/>
    </source>
</evidence>
<dbReference type="InterPro" id="IPR036281">
    <property type="entry name" value="SinR/SinI_dimer_dom_sf"/>
</dbReference>
<keyword evidence="2" id="KW-0238">DNA-binding</keyword>
<comment type="caution">
    <text evidence="2">The sequence shown here is derived from an EMBL/GenBank/DDBJ whole genome shotgun (WGS) entry which is preliminary data.</text>
</comment>
<dbReference type="Proteomes" id="UP000571017">
    <property type="component" value="Unassembled WGS sequence"/>
</dbReference>
<feature type="domain" description="Sin" evidence="1">
    <location>
        <begin position="1"/>
        <end position="35"/>
    </location>
</feature>